<keyword evidence="4" id="KW-1185">Reference proteome</keyword>
<feature type="domain" description="Big-1" evidence="2">
    <location>
        <begin position="481"/>
        <end position="580"/>
    </location>
</feature>
<evidence type="ECO:0000313" key="3">
    <source>
        <dbReference type="EMBL" id="MFD2095352.1"/>
    </source>
</evidence>
<dbReference type="SMART" id="SM00634">
    <property type="entry name" value="BID_1"/>
    <property type="match status" value="3"/>
</dbReference>
<dbReference type="InterPro" id="IPR003344">
    <property type="entry name" value="Big_1_dom"/>
</dbReference>
<feature type="domain" description="Big-1" evidence="2">
    <location>
        <begin position="58"/>
        <end position="138"/>
    </location>
</feature>
<proteinExistence type="inferred from homology"/>
<dbReference type="EMBL" id="JBHUHT010000009">
    <property type="protein sequence ID" value="MFD2095352.1"/>
    <property type="molecule type" value="Genomic_DNA"/>
</dbReference>
<accession>A0ABW4XJR1</accession>
<dbReference type="InterPro" id="IPR008964">
    <property type="entry name" value="Invasin/intimin_cell_adhesion"/>
</dbReference>
<dbReference type="RefSeq" id="WP_345337668.1">
    <property type="nucleotide sequence ID" value="NZ_BAABLI010000001.1"/>
</dbReference>
<dbReference type="Proteomes" id="UP001597380">
    <property type="component" value="Unassembled WGS sequence"/>
</dbReference>
<gene>
    <name evidence="3" type="ORF">ACFSJ3_05085</name>
</gene>
<comment type="caution">
    <text evidence="3">The sequence shown here is derived from an EMBL/GenBank/DDBJ whole genome shotgun (WGS) entry which is preliminary data.</text>
</comment>
<name>A0ABW4XJR1_9GAMM</name>
<dbReference type="PROSITE" id="PS51257">
    <property type="entry name" value="PROKAR_LIPOPROTEIN"/>
    <property type="match status" value="1"/>
</dbReference>
<evidence type="ECO:0000256" key="1">
    <source>
        <dbReference type="ARBA" id="ARBA00010116"/>
    </source>
</evidence>
<protein>
    <submittedName>
        <fullName evidence="3">Ig-like domain-containing protein</fullName>
    </submittedName>
</protein>
<dbReference type="Gene3D" id="2.60.40.10">
    <property type="entry name" value="Immunoglobulins"/>
    <property type="match status" value="4"/>
</dbReference>
<organism evidence="3 4">
    <name type="scientific">Corallincola platygyrae</name>
    <dbReference type="NCBI Taxonomy" id="1193278"/>
    <lineage>
        <taxon>Bacteria</taxon>
        <taxon>Pseudomonadati</taxon>
        <taxon>Pseudomonadota</taxon>
        <taxon>Gammaproteobacteria</taxon>
        <taxon>Alteromonadales</taxon>
        <taxon>Psychromonadaceae</taxon>
        <taxon>Corallincola</taxon>
    </lineage>
</organism>
<dbReference type="SUPFAM" id="SSF49373">
    <property type="entry name" value="Invasin/intimin cell-adhesion fragments"/>
    <property type="match status" value="4"/>
</dbReference>
<dbReference type="InterPro" id="IPR013783">
    <property type="entry name" value="Ig-like_fold"/>
</dbReference>
<feature type="domain" description="Big-1" evidence="2">
    <location>
        <begin position="165"/>
        <end position="251"/>
    </location>
</feature>
<sequence>MITTARKSWWILLGSLFLVACGGGDGLSQETEPDPEPEPQPTITYTLTTNMVDSAGESIRSVSAAQPGFLKATLLREGAAASNELISFVTTAGSINPSLGTALTDENGVATVNLLPGTEAGAGIATATFALPSDEVSEAEEDSVFSDFSFNTAGDGESDTGDNSFLLSLDLSSVNISAAEPGVVTVNVLNASGQPVQQRVVTFTSTLGTLTPASGTALTDSSGTAVIQLNAGSVQGAGELTVSFEGSSTSIGFFTEGDVVDDNNLTVDIVTTLYNCPEGDVPPSNTCVESNNISNAQPGSLLVTVTQEGSSTPIADALVNVVTTIGRLSPSNGSVITNSAGQAVVDILADTEVGAGEYTVTVQGEQVTRAFQVGAADIVLAATPRTASLPAGSSTVIDIEVFEADGVTPYTETLTLELSSACQIAGTSEIDSPVVTINGLANSTYTAAGCVGTDRVEVSALTGGRTVSQTIDLVVAPASVGAIQFIGVSEEFIAIQQAGGLERPTTSIVTFRLLDANDNPVANRELEFSLSSGNGDVSIAPLAAFTDSNGYARTTVTSGTVPTPVRVATTYSEGGEVVASNVSDKIIVSTGLADNNSFTLAVSDHNPEGLQLSGTEVVVTAYAADHFNNPVPDGTTVFFTSEGGAVEPSCQTENGTCSVTWRSQNPRPLASGDPRYSVGFDFENTLVDAGCTNAWGAPGPCLNNEILTVGTATTGPQGARSGIMAFILGEESFLDANNNGQFDDGEYFVPLGDAFVDHNENLGSTATVADAYDEDTSAAQAATSGTDLNGGELEEFFDNPIPEAADGVYTPPADPATARYQGTLCSDAARAAGHCAVPAVHARAHNTIVMAGSTAYFRVLESDTLTDIAYLDLFNNPTDSVEVVISDILNNPMPSGSSVNITVSGATLLSSGSSTYPDTTGVTSFGISVKRPDDPDGDGLAVVTITTPSGVVSSREIEIFLVTDPTL</sequence>
<evidence type="ECO:0000259" key="2">
    <source>
        <dbReference type="SMART" id="SM00634"/>
    </source>
</evidence>
<comment type="similarity">
    <text evidence="1">Belongs to the intimin/invasin family.</text>
</comment>
<reference evidence="4" key="1">
    <citation type="journal article" date="2019" name="Int. J. Syst. Evol. Microbiol.">
        <title>The Global Catalogue of Microorganisms (GCM) 10K type strain sequencing project: providing services to taxonomists for standard genome sequencing and annotation.</title>
        <authorList>
            <consortium name="The Broad Institute Genomics Platform"/>
            <consortium name="The Broad Institute Genome Sequencing Center for Infectious Disease"/>
            <person name="Wu L."/>
            <person name="Ma J."/>
        </authorList>
    </citation>
    <scope>NUCLEOTIDE SEQUENCE [LARGE SCALE GENOMIC DNA]</scope>
    <source>
        <strain evidence="4">CGMCC 1.10992</strain>
    </source>
</reference>
<evidence type="ECO:0000313" key="4">
    <source>
        <dbReference type="Proteomes" id="UP001597380"/>
    </source>
</evidence>